<dbReference type="Proteomes" id="UP000193427">
    <property type="component" value="Chromosome"/>
</dbReference>
<evidence type="ECO:0000256" key="7">
    <source>
        <dbReference type="ARBA" id="ARBA00022840"/>
    </source>
</evidence>
<evidence type="ECO:0000256" key="10">
    <source>
        <dbReference type="ARBA" id="ARBA00023125"/>
    </source>
</evidence>
<keyword evidence="5" id="KW-0378">Hydrolase</keyword>
<evidence type="ECO:0000256" key="2">
    <source>
        <dbReference type="ARBA" id="ARBA00022723"/>
    </source>
</evidence>
<keyword evidence="11" id="KW-0234">DNA repair</keyword>
<keyword evidence="3" id="KW-0547">Nucleotide-binding</keyword>
<organism evidence="14 15">
    <name type="scientific">Piscinibacter gummiphilus</name>
    <dbReference type="NCBI Taxonomy" id="946333"/>
    <lineage>
        <taxon>Bacteria</taxon>
        <taxon>Pseudomonadati</taxon>
        <taxon>Pseudomonadota</taxon>
        <taxon>Betaproteobacteria</taxon>
        <taxon>Burkholderiales</taxon>
        <taxon>Sphaerotilaceae</taxon>
        <taxon>Piscinibacter</taxon>
    </lineage>
</organism>
<dbReference type="InterPro" id="IPR010614">
    <property type="entry name" value="RAD3-like_helicase_DEAD"/>
</dbReference>
<keyword evidence="4" id="KW-0227">DNA damage</keyword>
<dbReference type="Pfam" id="PF13307">
    <property type="entry name" value="Helicase_C_2"/>
    <property type="match status" value="1"/>
</dbReference>
<evidence type="ECO:0000256" key="8">
    <source>
        <dbReference type="ARBA" id="ARBA00023004"/>
    </source>
</evidence>
<evidence type="ECO:0000256" key="5">
    <source>
        <dbReference type="ARBA" id="ARBA00022801"/>
    </source>
</evidence>
<dbReference type="InterPro" id="IPR006554">
    <property type="entry name" value="Helicase-like_DEXD_c2"/>
</dbReference>
<proteinExistence type="inferred from homology"/>
<evidence type="ECO:0000256" key="9">
    <source>
        <dbReference type="ARBA" id="ARBA00023014"/>
    </source>
</evidence>
<dbReference type="KEGG" id="rgu:A4W93_01865"/>
<dbReference type="GO" id="GO:0016818">
    <property type="term" value="F:hydrolase activity, acting on acid anhydrides, in phosphorus-containing anhydrides"/>
    <property type="evidence" value="ECO:0007669"/>
    <property type="project" value="InterPro"/>
</dbReference>
<dbReference type="PROSITE" id="PS51193">
    <property type="entry name" value="HELICASE_ATP_BIND_2"/>
    <property type="match status" value="1"/>
</dbReference>
<evidence type="ECO:0000256" key="3">
    <source>
        <dbReference type="ARBA" id="ARBA00022741"/>
    </source>
</evidence>
<name>A0A1W6L3K5_9BURK</name>
<dbReference type="RefSeq" id="WP_085749007.1">
    <property type="nucleotide sequence ID" value="NZ_BSPR01000012.1"/>
</dbReference>
<keyword evidence="6 14" id="KW-0347">Helicase</keyword>
<dbReference type="AlphaFoldDB" id="A0A1W6L3K5"/>
<dbReference type="GO" id="GO:0003677">
    <property type="term" value="F:DNA binding"/>
    <property type="evidence" value="ECO:0007669"/>
    <property type="project" value="UniProtKB-KW"/>
</dbReference>
<dbReference type="STRING" id="946333.A4W93_01865"/>
<dbReference type="InterPro" id="IPR014013">
    <property type="entry name" value="Helic_SF1/SF2_ATP-bd_DinG/Rad3"/>
</dbReference>
<dbReference type="PANTHER" id="PTHR11472">
    <property type="entry name" value="DNA REPAIR DEAD HELICASE RAD3/XP-D SUBFAMILY MEMBER"/>
    <property type="match status" value="1"/>
</dbReference>
<comment type="similarity">
    <text evidence="13">Belongs to the helicase family. DinG subfamily.</text>
</comment>
<keyword evidence="12" id="KW-0413">Isomerase</keyword>
<keyword evidence="8" id="KW-0408">Iron</keyword>
<dbReference type="SMART" id="SM00491">
    <property type="entry name" value="HELICc2"/>
    <property type="match status" value="1"/>
</dbReference>
<gene>
    <name evidence="14" type="ORF">A4W93_01865</name>
</gene>
<evidence type="ECO:0000313" key="14">
    <source>
        <dbReference type="EMBL" id="ARN18766.1"/>
    </source>
</evidence>
<dbReference type="GO" id="GO:0006281">
    <property type="term" value="P:DNA repair"/>
    <property type="evidence" value="ECO:0007669"/>
    <property type="project" value="UniProtKB-KW"/>
</dbReference>
<dbReference type="InterPro" id="IPR027417">
    <property type="entry name" value="P-loop_NTPase"/>
</dbReference>
<evidence type="ECO:0000256" key="13">
    <source>
        <dbReference type="ARBA" id="ARBA00038058"/>
    </source>
</evidence>
<evidence type="ECO:0000256" key="1">
    <source>
        <dbReference type="ARBA" id="ARBA00022485"/>
    </source>
</evidence>
<accession>A0A1W6L3K5</accession>
<dbReference type="SMART" id="SM00488">
    <property type="entry name" value="DEXDc2"/>
    <property type="match status" value="1"/>
</dbReference>
<evidence type="ECO:0000256" key="6">
    <source>
        <dbReference type="ARBA" id="ARBA00022806"/>
    </source>
</evidence>
<keyword evidence="1" id="KW-0004">4Fe-4S</keyword>
<dbReference type="InterPro" id="IPR006555">
    <property type="entry name" value="ATP-dep_Helicase_C"/>
</dbReference>
<keyword evidence="2" id="KW-0479">Metal-binding</keyword>
<dbReference type="Gene3D" id="3.40.50.300">
    <property type="entry name" value="P-loop containing nucleotide triphosphate hydrolases"/>
    <property type="match status" value="2"/>
</dbReference>
<dbReference type="PANTHER" id="PTHR11472:SF34">
    <property type="entry name" value="REGULATOR OF TELOMERE ELONGATION HELICASE 1"/>
    <property type="match status" value="1"/>
</dbReference>
<evidence type="ECO:0000313" key="15">
    <source>
        <dbReference type="Proteomes" id="UP000193427"/>
    </source>
</evidence>
<dbReference type="GO" id="GO:0003678">
    <property type="term" value="F:DNA helicase activity"/>
    <property type="evidence" value="ECO:0007669"/>
    <property type="project" value="InterPro"/>
</dbReference>
<keyword evidence="15" id="KW-1185">Reference proteome</keyword>
<keyword evidence="7" id="KW-0067">ATP-binding</keyword>
<keyword evidence="10" id="KW-0238">DNA-binding</keyword>
<evidence type="ECO:0000256" key="4">
    <source>
        <dbReference type="ARBA" id="ARBA00022763"/>
    </source>
</evidence>
<dbReference type="OrthoDB" id="9765586at2"/>
<evidence type="ECO:0000256" key="11">
    <source>
        <dbReference type="ARBA" id="ARBA00023204"/>
    </source>
</evidence>
<dbReference type="GO" id="GO:0046872">
    <property type="term" value="F:metal ion binding"/>
    <property type="evidence" value="ECO:0007669"/>
    <property type="project" value="UniProtKB-KW"/>
</dbReference>
<reference evidence="14 15" key="1">
    <citation type="submission" date="2016-04" db="EMBL/GenBank/DDBJ databases">
        <title>Complete genome sequence of natural rubber-degrading, novel Gram-negative bacterium, Rhizobacter gummiphilus strain NS21.</title>
        <authorList>
            <person name="Tabata M."/>
            <person name="Kasai D."/>
            <person name="Fukuda M."/>
        </authorList>
    </citation>
    <scope>NUCLEOTIDE SEQUENCE [LARGE SCALE GENOMIC DNA]</scope>
    <source>
        <strain evidence="14 15">NS21</strain>
    </source>
</reference>
<dbReference type="SUPFAM" id="SSF52540">
    <property type="entry name" value="P-loop containing nucleoside triphosphate hydrolases"/>
    <property type="match status" value="2"/>
</dbReference>
<dbReference type="GO" id="GO:0051539">
    <property type="term" value="F:4 iron, 4 sulfur cluster binding"/>
    <property type="evidence" value="ECO:0007669"/>
    <property type="project" value="UniProtKB-KW"/>
</dbReference>
<dbReference type="Pfam" id="PF06733">
    <property type="entry name" value="DEAD_2"/>
    <property type="match status" value="1"/>
</dbReference>
<dbReference type="GO" id="GO:0005524">
    <property type="term" value="F:ATP binding"/>
    <property type="evidence" value="ECO:0007669"/>
    <property type="project" value="UniProtKB-KW"/>
</dbReference>
<evidence type="ECO:0000256" key="12">
    <source>
        <dbReference type="ARBA" id="ARBA00023235"/>
    </source>
</evidence>
<dbReference type="EMBL" id="CP015118">
    <property type="protein sequence ID" value="ARN18766.1"/>
    <property type="molecule type" value="Genomic_DNA"/>
</dbReference>
<protein>
    <submittedName>
        <fullName evidence="14">ATP-dependent DNA helicase</fullName>
    </submittedName>
</protein>
<sequence>MENPVYVVAVRALCEFAAKVGDLDHRFTPGPSAAEGVAGHAAVAMRRGPNAENEVSLSGEHGPLRVRGRADGYDPDRQRLEEVKTYRGDLAAMPANHRALHWAQAKVYGALLCRERKLERLTVALVYHDVGTLHDTVMSEKHSAADLDAFFVGLCERFMAWARQELVHRTARDAALTALAFPHGDFRPGQRQLAEAVYKAAGAGRCLAAQAPTGIGKTLGTVFPMLKACPTQRLDKVFFLAAKTPGRGLALEALHTVVKSEGGQPLRVLELAARDKTCEHPGKACHGDSCPLARGFYDRLPEARSAAVAAGFLDRATLRTVAATHGVCPYYLGQEMVRWADVVVGDYNYFFDLAAMLHGLTLANGWRVGLLVDEAHNLLERARKMYSATLAQVQLDAARRIAPEPLKKPLERLHRAWVQLNGECPSAFEVFDELPQRWFGALANAIDAMASFLGDHPDQVPPDLLRFYFDLLHFARVSDRFGTHSQFDITVEEHGHRKRSVLCLRNVVPAPFLRQRFDAAHTTTLFSATLSPRAFYGDTLGLPTDTRWIDVDSPFTRDQLAVHVTPHISTRHADRPASVAPIAELIARQYRERPGNYLAFFSSFEYLNQVMARLQADAPDLPVWAQSRAMDEGARADFLARFVPQGRGIGFAVLGGAFAEGVDLPGDRLIGAFIATLGLPQVNPVNETLRERLEASFGDGYAYAYLYPGLQKVVQAAGRVIRTPADQGVVHLIDDRFTRRQVRELLPGWWPVARPVRSRPPPEPVQEDPA</sequence>
<keyword evidence="9" id="KW-0411">Iron-sulfur</keyword>
<dbReference type="InterPro" id="IPR045028">
    <property type="entry name" value="DinG/Rad3-like"/>
</dbReference>